<dbReference type="Gene3D" id="3.40.50.720">
    <property type="entry name" value="NAD(P)-binding Rossmann-like Domain"/>
    <property type="match status" value="1"/>
</dbReference>
<keyword evidence="2" id="KW-0560">Oxidoreductase</keyword>
<dbReference type="BioCyc" id="LBIF456481:LEPBI_RS16255-MONOMER"/>
<dbReference type="PANTHER" id="PTHR44196">
    <property type="entry name" value="DEHYDROGENASE/REDUCTASE SDR FAMILY MEMBER 7B"/>
    <property type="match status" value="1"/>
</dbReference>
<dbReference type="InterPro" id="IPR002347">
    <property type="entry name" value="SDR_fam"/>
</dbReference>
<accession>B0SR92</accession>
<dbReference type="GO" id="GO:0016020">
    <property type="term" value="C:membrane"/>
    <property type="evidence" value="ECO:0007669"/>
    <property type="project" value="TreeGrafter"/>
</dbReference>
<dbReference type="SUPFAM" id="SSF51735">
    <property type="entry name" value="NAD(P)-binding Rossmann-fold domains"/>
    <property type="match status" value="1"/>
</dbReference>
<proteinExistence type="inferred from homology"/>
<evidence type="ECO:0000313" key="4">
    <source>
        <dbReference type="Proteomes" id="UP000001847"/>
    </source>
</evidence>
<comment type="similarity">
    <text evidence="1">Belongs to the short-chain dehydrogenases/reductases (SDR) family.</text>
</comment>
<sequence>MMLLKGNTILITGGTSGIGFALAKRFSDLGNQILVCGTNEKKLEEISISYPSWATYRFDISLPEERVKLFQKTTEDFPELNVVFNNAGIQRYPKLSEVEPWTDLEKEIDVNLGAPIHLSMLFAKHLFAKKNAAILNTTSGLSHIPLAYAPIYSATKAALHSFTLTLRFQFRNQPIEVIEVSPPMVDTDLGIPNTHTASLNLDEYADTVMIGLQNGELEITTGYSTITANASREQKNEIFLSMNLARSSSN</sequence>
<dbReference type="PRINTS" id="PR00081">
    <property type="entry name" value="GDHRDH"/>
</dbReference>
<dbReference type="HOGENOM" id="CLU_010194_2_6_12"/>
<dbReference type="KEGG" id="lbi:LEPBI_I3319"/>
<dbReference type="Pfam" id="PF00106">
    <property type="entry name" value="adh_short"/>
    <property type="match status" value="1"/>
</dbReference>
<dbReference type="GO" id="GO:0016491">
    <property type="term" value="F:oxidoreductase activity"/>
    <property type="evidence" value="ECO:0007669"/>
    <property type="project" value="UniProtKB-KW"/>
</dbReference>
<dbReference type="Proteomes" id="UP000001847">
    <property type="component" value="Chromosome I"/>
</dbReference>
<dbReference type="AlphaFoldDB" id="B0SR92"/>
<dbReference type="OrthoDB" id="9810734at2"/>
<dbReference type="PANTHER" id="PTHR44196:SF1">
    <property type="entry name" value="DEHYDROGENASE_REDUCTASE SDR FAMILY MEMBER 7B"/>
    <property type="match status" value="1"/>
</dbReference>
<gene>
    <name evidence="3" type="ordered locus">LEPBI_I3319</name>
</gene>
<evidence type="ECO:0000256" key="2">
    <source>
        <dbReference type="ARBA" id="ARBA00023002"/>
    </source>
</evidence>
<protein>
    <submittedName>
        <fullName evidence="3">Putative short-chain dehydrogenases/reductase, SDR family putative signal peptide</fullName>
    </submittedName>
</protein>
<dbReference type="InterPro" id="IPR036291">
    <property type="entry name" value="NAD(P)-bd_dom_sf"/>
</dbReference>
<reference evidence="3 4" key="1">
    <citation type="journal article" date="2008" name="PLoS ONE">
        <title>Genome sequence of the saprophyte Leptospira biflexa provides insights into the evolution of Leptospira and the pathogenesis of leptospirosis.</title>
        <authorList>
            <person name="Picardeau M."/>
            <person name="Bulach D.M."/>
            <person name="Bouchier C."/>
            <person name="Zuerner R.L."/>
            <person name="Zidane N."/>
            <person name="Wilson P.J."/>
            <person name="Creno S."/>
            <person name="Kuczek E.S."/>
            <person name="Bommezzadri S."/>
            <person name="Davis J.C."/>
            <person name="McGrath A."/>
            <person name="Johnson M.J."/>
            <person name="Boursaux-Eude C."/>
            <person name="Seemann T."/>
            <person name="Rouy Z."/>
            <person name="Coppel R.L."/>
            <person name="Rood J.I."/>
            <person name="Lajus A."/>
            <person name="Davies J.K."/>
            <person name="Medigue C."/>
            <person name="Adler B."/>
        </authorList>
    </citation>
    <scope>NUCLEOTIDE SEQUENCE [LARGE SCALE GENOMIC DNA]</scope>
    <source>
        <strain evidence="4">Patoc 1 / ATCC 23582 / Paris</strain>
    </source>
</reference>
<dbReference type="PROSITE" id="PS00061">
    <property type="entry name" value="ADH_SHORT"/>
    <property type="match status" value="1"/>
</dbReference>
<evidence type="ECO:0000313" key="3">
    <source>
        <dbReference type="EMBL" id="ABZ99384.1"/>
    </source>
</evidence>
<evidence type="ECO:0000256" key="1">
    <source>
        <dbReference type="ARBA" id="ARBA00006484"/>
    </source>
</evidence>
<name>B0SR92_LEPBP</name>
<organism evidence="3 4">
    <name type="scientific">Leptospira biflexa serovar Patoc (strain Patoc 1 / ATCC 23582 / Paris)</name>
    <dbReference type="NCBI Taxonomy" id="456481"/>
    <lineage>
        <taxon>Bacteria</taxon>
        <taxon>Pseudomonadati</taxon>
        <taxon>Spirochaetota</taxon>
        <taxon>Spirochaetia</taxon>
        <taxon>Leptospirales</taxon>
        <taxon>Leptospiraceae</taxon>
        <taxon>Leptospira</taxon>
    </lineage>
</organism>
<dbReference type="STRING" id="456481.LEPBI_I3319"/>
<dbReference type="InterPro" id="IPR020904">
    <property type="entry name" value="Sc_DH/Rdtase_CS"/>
</dbReference>
<keyword evidence="4" id="KW-1185">Reference proteome</keyword>
<dbReference type="EMBL" id="CP000786">
    <property type="protein sequence ID" value="ABZ99384.1"/>
    <property type="molecule type" value="Genomic_DNA"/>
</dbReference>